<dbReference type="EMBL" id="GBEZ01022657">
    <property type="protein sequence ID" value="JAC64190.1"/>
    <property type="molecule type" value="Transcribed_RNA"/>
</dbReference>
<organism evidence="1">
    <name type="scientific">Tetraselmis sp. GSL018</name>
    <dbReference type="NCBI Taxonomy" id="582737"/>
    <lineage>
        <taxon>Eukaryota</taxon>
        <taxon>Viridiplantae</taxon>
        <taxon>Chlorophyta</taxon>
        <taxon>core chlorophytes</taxon>
        <taxon>Chlorodendrophyceae</taxon>
        <taxon>Chlorodendrales</taxon>
        <taxon>Chlorodendraceae</taxon>
        <taxon>Tetraselmis</taxon>
    </lineage>
</organism>
<dbReference type="AlphaFoldDB" id="A0A061R0I8"/>
<gene>
    <name evidence="1" type="ORF">TSPGSL018_18866</name>
</gene>
<name>A0A061R0I8_9CHLO</name>
<reference evidence="1" key="1">
    <citation type="submission" date="2014-05" db="EMBL/GenBank/DDBJ databases">
        <title>The transcriptome of the halophilic microalga Tetraselmis sp. GSL018 isolated from the Great Salt Lake, Utah.</title>
        <authorList>
            <person name="Jinkerson R.E."/>
            <person name="D'Adamo S."/>
            <person name="Posewitz M.C."/>
        </authorList>
    </citation>
    <scope>NUCLEOTIDE SEQUENCE</scope>
    <source>
        <strain evidence="1">GSL018</strain>
    </source>
</reference>
<feature type="non-terminal residue" evidence="1">
    <location>
        <position position="1"/>
    </location>
</feature>
<sequence>PFARLISPNPSSLKAAGLSSSQALAPRHFHSGGKKTRWGMREGFAVIGSRLDSFLTLGDRLSPFFSPPVEDPELASARQTPSPCGFHPASLGVSLASGRPLASLHLASALCSEGTPFHSSSLSPTRLAVPEWSYPVLPRLKSSVCPSFPSLPHVLPVPLSLSLPLRPTMARFSRLPVPRSAPISPLPGREPPHQ</sequence>
<accession>A0A061R0I8</accession>
<protein>
    <submittedName>
        <fullName evidence="1">Uncharacterized protein</fullName>
    </submittedName>
</protein>
<proteinExistence type="predicted"/>
<evidence type="ECO:0000313" key="1">
    <source>
        <dbReference type="EMBL" id="JAC64190.1"/>
    </source>
</evidence>